<accession>A0A126UXM4</accession>
<dbReference type="STRING" id="1579316.RC74_05465"/>
<name>A0A126UXM4_9RHOB</name>
<keyword evidence="1" id="KW-0732">Signal</keyword>
<evidence type="ECO:0000256" key="1">
    <source>
        <dbReference type="SAM" id="SignalP"/>
    </source>
</evidence>
<sequence>MLSLNRRFFCLSATALASGCGFEPVYGPTGSAQGLRGSVLVDAPIDKNSFDLTKHLEDRLGRATDPRFGLSYLIETSIDPLGITPNQETTRYNVLGEVAFALRDLNTQNVLTEGVAKNFTSFGATSNPVSTRTASEAAFERLMIVLGDDITEHLILNSGSFLP</sequence>
<dbReference type="RefSeq" id="WP_039003357.1">
    <property type="nucleotide sequence ID" value="NZ_CP014327.1"/>
</dbReference>
<evidence type="ECO:0000313" key="2">
    <source>
        <dbReference type="EMBL" id="AML50804.1"/>
    </source>
</evidence>
<dbReference type="PROSITE" id="PS51257">
    <property type="entry name" value="PROKAR_LIPOPROTEIN"/>
    <property type="match status" value="1"/>
</dbReference>
<dbReference type="AlphaFoldDB" id="A0A126UXM4"/>
<protein>
    <recommendedName>
        <fullName evidence="4">LPS-assembly lipoprotein</fullName>
    </recommendedName>
</protein>
<dbReference type="Proteomes" id="UP000070371">
    <property type="component" value="Chromosome"/>
</dbReference>
<evidence type="ECO:0008006" key="4">
    <source>
        <dbReference type="Google" id="ProtNLM"/>
    </source>
</evidence>
<feature type="signal peptide" evidence="1">
    <location>
        <begin position="1"/>
        <end position="17"/>
    </location>
</feature>
<keyword evidence="3" id="KW-1185">Reference proteome</keyword>
<gene>
    <name evidence="2" type="ORF">RC74_05465</name>
</gene>
<feature type="chain" id="PRO_5007443185" description="LPS-assembly lipoprotein" evidence="1">
    <location>
        <begin position="18"/>
        <end position="163"/>
    </location>
</feature>
<dbReference type="OrthoDB" id="7629596at2"/>
<reference evidence="2 3" key="1">
    <citation type="submission" date="2016-02" db="EMBL/GenBank/DDBJ databases">
        <title>Complete genome sequence of Halocynthiibacter arcticus PAMC 20958t from arctic marine sediment.</title>
        <authorList>
            <person name="Lee Y.M."/>
            <person name="Baek K."/>
            <person name="Lee H.K."/>
            <person name="Shin S.C."/>
        </authorList>
    </citation>
    <scope>NUCLEOTIDE SEQUENCE [LARGE SCALE GENOMIC DNA]</scope>
    <source>
        <strain evidence="2">PAMC 20958</strain>
    </source>
</reference>
<evidence type="ECO:0000313" key="3">
    <source>
        <dbReference type="Proteomes" id="UP000070371"/>
    </source>
</evidence>
<dbReference type="KEGG" id="hat:RC74_05465"/>
<dbReference type="Gene3D" id="3.30.160.150">
    <property type="entry name" value="Lipoprotein like domain"/>
    <property type="match status" value="1"/>
</dbReference>
<proteinExistence type="predicted"/>
<organism evidence="2 3">
    <name type="scientific">Falsihalocynthiibacter arcticus</name>
    <dbReference type="NCBI Taxonomy" id="1579316"/>
    <lineage>
        <taxon>Bacteria</taxon>
        <taxon>Pseudomonadati</taxon>
        <taxon>Pseudomonadota</taxon>
        <taxon>Alphaproteobacteria</taxon>
        <taxon>Rhodobacterales</taxon>
        <taxon>Roseobacteraceae</taxon>
        <taxon>Falsihalocynthiibacter</taxon>
    </lineage>
</organism>
<dbReference type="EMBL" id="CP014327">
    <property type="protein sequence ID" value="AML50804.1"/>
    <property type="molecule type" value="Genomic_DNA"/>
</dbReference>